<dbReference type="Proteomes" id="UP001314170">
    <property type="component" value="Unassembled WGS sequence"/>
</dbReference>
<feature type="region of interest" description="Disordered" evidence="1">
    <location>
        <begin position="146"/>
        <end position="171"/>
    </location>
</feature>
<dbReference type="AlphaFoldDB" id="A0AAV1RLQ6"/>
<sequence length="171" mass="18045">GNCYGLLTWEEAARSEPTESEASARAGIAAHGPASRRPGPGGGARRVPSRSLAGAPPEVPVILTLWFRAGLRRERVDGGFTARSGKQPALARRRPSFSPEPRLLGWGGGVRRARTDEGQHCGRSASRGGGWRIGVGAGARGRWIGVRDGRGSRERPGECEGVGSVTSERVE</sequence>
<feature type="compositionally biased region" description="Low complexity" evidence="1">
    <location>
        <begin position="29"/>
        <end position="38"/>
    </location>
</feature>
<evidence type="ECO:0000313" key="3">
    <source>
        <dbReference type="Proteomes" id="UP001314170"/>
    </source>
</evidence>
<feature type="region of interest" description="Disordered" evidence="1">
    <location>
        <begin position="78"/>
        <end position="133"/>
    </location>
</feature>
<accession>A0AAV1RLQ6</accession>
<feature type="non-terminal residue" evidence="2">
    <location>
        <position position="1"/>
    </location>
</feature>
<feature type="region of interest" description="Disordered" evidence="1">
    <location>
        <begin position="13"/>
        <end position="55"/>
    </location>
</feature>
<evidence type="ECO:0000256" key="1">
    <source>
        <dbReference type="SAM" id="MobiDB-lite"/>
    </source>
</evidence>
<evidence type="ECO:0000313" key="2">
    <source>
        <dbReference type="EMBL" id="CAK7337370.1"/>
    </source>
</evidence>
<proteinExistence type="predicted"/>
<keyword evidence="3" id="KW-1185">Reference proteome</keyword>
<evidence type="ECO:0008006" key="4">
    <source>
        <dbReference type="Google" id="ProtNLM"/>
    </source>
</evidence>
<feature type="compositionally biased region" description="Basic and acidic residues" evidence="1">
    <location>
        <begin position="146"/>
        <end position="158"/>
    </location>
</feature>
<organism evidence="2 3">
    <name type="scientific">Dovyalis caffra</name>
    <dbReference type="NCBI Taxonomy" id="77055"/>
    <lineage>
        <taxon>Eukaryota</taxon>
        <taxon>Viridiplantae</taxon>
        <taxon>Streptophyta</taxon>
        <taxon>Embryophyta</taxon>
        <taxon>Tracheophyta</taxon>
        <taxon>Spermatophyta</taxon>
        <taxon>Magnoliopsida</taxon>
        <taxon>eudicotyledons</taxon>
        <taxon>Gunneridae</taxon>
        <taxon>Pentapetalae</taxon>
        <taxon>rosids</taxon>
        <taxon>fabids</taxon>
        <taxon>Malpighiales</taxon>
        <taxon>Salicaceae</taxon>
        <taxon>Flacourtieae</taxon>
        <taxon>Dovyalis</taxon>
    </lineage>
</organism>
<comment type="caution">
    <text evidence="2">The sequence shown here is derived from an EMBL/GenBank/DDBJ whole genome shotgun (WGS) entry which is preliminary data.</text>
</comment>
<name>A0AAV1RLQ6_9ROSI</name>
<reference evidence="2 3" key="1">
    <citation type="submission" date="2024-01" db="EMBL/GenBank/DDBJ databases">
        <authorList>
            <person name="Waweru B."/>
        </authorList>
    </citation>
    <scope>NUCLEOTIDE SEQUENCE [LARGE SCALE GENOMIC DNA]</scope>
</reference>
<gene>
    <name evidence="2" type="ORF">DCAF_LOCUS12400</name>
</gene>
<protein>
    <recommendedName>
        <fullName evidence="4">MHC class I antigen</fullName>
    </recommendedName>
</protein>
<dbReference type="EMBL" id="CAWUPB010001081">
    <property type="protein sequence ID" value="CAK7337370.1"/>
    <property type="molecule type" value="Genomic_DNA"/>
</dbReference>